<dbReference type="Pfam" id="PF00545">
    <property type="entry name" value="Ribonuclease"/>
    <property type="match status" value="1"/>
</dbReference>
<keyword evidence="1" id="KW-0540">Nuclease</keyword>
<keyword evidence="4" id="KW-0472">Membrane</keyword>
<sequence length="153" mass="16500">MPVHRVPPRPEGFDPRPTGALAMFLVLGVVIGIWLLNGRDPGTGTDPGPASTAQAGSLDPDSGLPYVEVDDLPDEAVTTIRLIDDGGPFRYDQDGATFGNDKGVLPDQPRGYYAEYTVETPGSDDRGARRIVAGDRGELFWTADQDSFARVRR</sequence>
<dbReference type="InterPro" id="IPR000026">
    <property type="entry name" value="N1-like"/>
</dbReference>
<dbReference type="RefSeq" id="WP_211351005.1">
    <property type="nucleotide sequence ID" value="NZ_JBHMDG010000026.1"/>
</dbReference>
<evidence type="ECO:0000256" key="1">
    <source>
        <dbReference type="ARBA" id="ARBA00022722"/>
    </source>
</evidence>
<evidence type="ECO:0000256" key="2">
    <source>
        <dbReference type="ARBA" id="ARBA00022801"/>
    </source>
</evidence>
<proteinExistence type="predicted"/>
<evidence type="ECO:0000313" key="5">
    <source>
        <dbReference type="EMBL" id="MFB9314949.1"/>
    </source>
</evidence>
<protein>
    <submittedName>
        <fullName evidence="5">Ribonuclease domain-containing protein</fullName>
    </submittedName>
</protein>
<feature type="transmembrane region" description="Helical" evidence="4">
    <location>
        <begin position="20"/>
        <end position="37"/>
    </location>
</feature>
<dbReference type="Gene3D" id="3.10.450.30">
    <property type="entry name" value="Microbial ribonucleases"/>
    <property type="match status" value="1"/>
</dbReference>
<comment type="caution">
    <text evidence="5">The sequence shown here is derived from an EMBL/GenBank/DDBJ whole genome shotgun (WGS) entry which is preliminary data.</text>
</comment>
<evidence type="ECO:0000256" key="3">
    <source>
        <dbReference type="SAM" id="MobiDB-lite"/>
    </source>
</evidence>
<feature type="region of interest" description="Disordered" evidence="3">
    <location>
        <begin position="42"/>
        <end position="64"/>
    </location>
</feature>
<dbReference type="SUPFAM" id="SSF53933">
    <property type="entry name" value="Microbial ribonucleases"/>
    <property type="match status" value="1"/>
</dbReference>
<keyword evidence="4" id="KW-0812">Transmembrane</keyword>
<organism evidence="5 6">
    <name type="scientific">Nocardioides plantarum</name>
    <dbReference type="NCBI Taxonomy" id="29299"/>
    <lineage>
        <taxon>Bacteria</taxon>
        <taxon>Bacillati</taxon>
        <taxon>Actinomycetota</taxon>
        <taxon>Actinomycetes</taxon>
        <taxon>Propionibacteriales</taxon>
        <taxon>Nocardioidaceae</taxon>
        <taxon>Nocardioides</taxon>
    </lineage>
</organism>
<accession>A0ABV5KH23</accession>
<evidence type="ECO:0000256" key="4">
    <source>
        <dbReference type="SAM" id="Phobius"/>
    </source>
</evidence>
<dbReference type="InterPro" id="IPR016191">
    <property type="entry name" value="Ribonuclease/ribotoxin"/>
</dbReference>
<dbReference type="EMBL" id="JBHMDG010000026">
    <property type="protein sequence ID" value="MFB9314949.1"/>
    <property type="molecule type" value="Genomic_DNA"/>
</dbReference>
<keyword evidence="4" id="KW-1133">Transmembrane helix</keyword>
<reference evidence="5 6" key="1">
    <citation type="submission" date="2024-09" db="EMBL/GenBank/DDBJ databases">
        <authorList>
            <person name="Sun Q."/>
            <person name="Mori K."/>
        </authorList>
    </citation>
    <scope>NUCLEOTIDE SEQUENCE [LARGE SCALE GENOMIC DNA]</scope>
    <source>
        <strain evidence="5 6">JCM 9626</strain>
    </source>
</reference>
<dbReference type="Proteomes" id="UP001589750">
    <property type="component" value="Unassembled WGS sequence"/>
</dbReference>
<keyword evidence="2" id="KW-0378">Hydrolase</keyword>
<gene>
    <name evidence="5" type="ORF">ACFFRI_17960</name>
</gene>
<name>A0ABV5KH23_9ACTN</name>
<evidence type="ECO:0000313" key="6">
    <source>
        <dbReference type="Proteomes" id="UP001589750"/>
    </source>
</evidence>
<keyword evidence="6" id="KW-1185">Reference proteome</keyword>